<feature type="domain" description="Aldehyde dehydrogenase" evidence="4">
    <location>
        <begin position="23"/>
        <end position="483"/>
    </location>
</feature>
<dbReference type="Gene3D" id="3.40.605.10">
    <property type="entry name" value="Aldehyde Dehydrogenase, Chain A, domain 1"/>
    <property type="match status" value="1"/>
</dbReference>
<dbReference type="STRING" id="260086.SAMN05216207_101958"/>
<reference evidence="5 6" key="1">
    <citation type="submission" date="2016-10" db="EMBL/GenBank/DDBJ databases">
        <authorList>
            <person name="de Groot N.N."/>
        </authorList>
    </citation>
    <scope>NUCLEOTIDE SEQUENCE [LARGE SCALE GENOMIC DNA]</scope>
    <source>
        <strain evidence="5 6">CGMCC 4.1877</strain>
    </source>
</reference>
<dbReference type="Gene3D" id="3.40.309.10">
    <property type="entry name" value="Aldehyde Dehydrogenase, Chain A, domain 2"/>
    <property type="match status" value="1"/>
</dbReference>
<organism evidence="5 6">
    <name type="scientific">Pseudonocardia ammonioxydans</name>
    <dbReference type="NCBI Taxonomy" id="260086"/>
    <lineage>
        <taxon>Bacteria</taxon>
        <taxon>Bacillati</taxon>
        <taxon>Actinomycetota</taxon>
        <taxon>Actinomycetes</taxon>
        <taxon>Pseudonocardiales</taxon>
        <taxon>Pseudonocardiaceae</taxon>
        <taxon>Pseudonocardia</taxon>
    </lineage>
</organism>
<dbReference type="InterPro" id="IPR016162">
    <property type="entry name" value="Ald_DH_N"/>
</dbReference>
<dbReference type="InterPro" id="IPR015590">
    <property type="entry name" value="Aldehyde_DH_dom"/>
</dbReference>
<evidence type="ECO:0000256" key="1">
    <source>
        <dbReference type="ARBA" id="ARBA00023002"/>
    </source>
</evidence>
<keyword evidence="1 3" id="KW-0560">Oxidoreductase</keyword>
<gene>
    <name evidence="5" type="ORF">SAMN05216207_101958</name>
</gene>
<dbReference type="InterPro" id="IPR029510">
    <property type="entry name" value="Ald_DH_CS_GLU"/>
</dbReference>
<dbReference type="InterPro" id="IPR016161">
    <property type="entry name" value="Ald_DH/histidinol_DH"/>
</dbReference>
<dbReference type="InterPro" id="IPR016163">
    <property type="entry name" value="Ald_DH_C"/>
</dbReference>
<dbReference type="EMBL" id="FOUY01000019">
    <property type="protein sequence ID" value="SFN69204.1"/>
    <property type="molecule type" value="Genomic_DNA"/>
</dbReference>
<accession>A0A1I5B3B9</accession>
<feature type="active site" evidence="2">
    <location>
        <position position="256"/>
    </location>
</feature>
<evidence type="ECO:0000256" key="3">
    <source>
        <dbReference type="RuleBase" id="RU003345"/>
    </source>
</evidence>
<dbReference type="Proteomes" id="UP000199614">
    <property type="component" value="Unassembled WGS sequence"/>
</dbReference>
<keyword evidence="6" id="KW-1185">Reference proteome</keyword>
<dbReference type="Pfam" id="PF00171">
    <property type="entry name" value="Aldedh"/>
    <property type="match status" value="1"/>
</dbReference>
<dbReference type="SUPFAM" id="SSF53720">
    <property type="entry name" value="ALDH-like"/>
    <property type="match status" value="1"/>
</dbReference>
<proteinExistence type="inferred from homology"/>
<evidence type="ECO:0000256" key="2">
    <source>
        <dbReference type="PROSITE-ProRule" id="PRU10007"/>
    </source>
</evidence>
<dbReference type="CDD" id="cd07099">
    <property type="entry name" value="ALDH_DDALDH"/>
    <property type="match status" value="1"/>
</dbReference>
<evidence type="ECO:0000313" key="5">
    <source>
        <dbReference type="EMBL" id="SFN69204.1"/>
    </source>
</evidence>
<sequence length="520" mass="54164">MSATAADSTAADSTASTTAVPAEFASLSPRTGAELARYPVHDGEHVRGAVRDAAAAAEWWDGLGFAGRRTRLAAWKKVLVRQLDRVARVVADETGKPFDDARLEVILAIDHLGWAAGNAQKVLDTRSVPPGLLMANQAASITYRPYGVIGVIGPWNYPIFTPMGSIAYALAAGNTVVFKPSELTPGVGHELARTLAEAVPEVGRYPLLTVVTGFGATGAELCRAPGVGKVAFTGSAATGRRVMASCAENLVPVLMECGGKDALIVDADADLDAAADAAVWGGMSNAGQTCVGVERVYVVESVAGRFLEKVRAAASVLEVGTATHEGQLGPMTMPSQIEVVRRHVTDALDKGARAIVGGADSVGQAGDDGVCSVRPVVLADVPEDSVAVTEETFGPLVVVNRVPDADEAVRRANATGYGLGATVFSAKRGEEIARRLRTGMVSINGVISFAGIPALPFGGVGESGFGRIHGADGLREFARTQSIARQRFGLPVPVVSFRRPAAVMRAITGALRAREWFSRS</sequence>
<dbReference type="PANTHER" id="PTHR11699">
    <property type="entry name" value="ALDEHYDE DEHYDROGENASE-RELATED"/>
    <property type="match status" value="1"/>
</dbReference>
<comment type="similarity">
    <text evidence="3">Belongs to the aldehyde dehydrogenase family.</text>
</comment>
<dbReference type="PROSITE" id="PS00687">
    <property type="entry name" value="ALDEHYDE_DEHYDR_GLU"/>
    <property type="match status" value="1"/>
</dbReference>
<evidence type="ECO:0000313" key="6">
    <source>
        <dbReference type="Proteomes" id="UP000199614"/>
    </source>
</evidence>
<dbReference type="GO" id="GO:0016620">
    <property type="term" value="F:oxidoreductase activity, acting on the aldehyde or oxo group of donors, NAD or NADP as acceptor"/>
    <property type="evidence" value="ECO:0007669"/>
    <property type="project" value="InterPro"/>
</dbReference>
<evidence type="ECO:0000259" key="4">
    <source>
        <dbReference type="Pfam" id="PF00171"/>
    </source>
</evidence>
<name>A0A1I5B3B9_PSUAM</name>
<dbReference type="AlphaFoldDB" id="A0A1I5B3B9"/>
<dbReference type="RefSeq" id="WP_093345602.1">
    <property type="nucleotide sequence ID" value="NZ_FOUY01000019.1"/>
</dbReference>
<dbReference type="OrthoDB" id="6882680at2"/>
<protein>
    <submittedName>
        <fullName evidence="5">Acyl-CoA reductase</fullName>
    </submittedName>
</protein>